<gene>
    <name evidence="1" type="ORF">H9841_01395</name>
</gene>
<dbReference type="EMBL" id="DXDX01000031">
    <property type="protein sequence ID" value="HIY20541.1"/>
    <property type="molecule type" value="Genomic_DNA"/>
</dbReference>
<proteinExistence type="predicted"/>
<sequence>MSYGQYLKDLLEPMGVYRLQNSLNGAELESEGAALDGVDSALEHIEREMILLTAEGEGLEKIESLLTRRPVTTTLNARRAALAALLRIGGDSFTLTAINDNLRGCGIHAVANETGRPNYVQVSFPNVPGIPKGFEEMRKIIEDILPAHIGIEYVYWFITWAELERRFDTWGEIEDMHLSWEELETLVREEEDL</sequence>
<evidence type="ECO:0000313" key="1">
    <source>
        <dbReference type="EMBL" id="HIY20541.1"/>
    </source>
</evidence>
<accession>A0A9D1Y6V3</accession>
<name>A0A9D1Y6V3_9FIRM</name>
<reference evidence="1" key="2">
    <citation type="submission" date="2021-04" db="EMBL/GenBank/DDBJ databases">
        <authorList>
            <person name="Gilroy R."/>
        </authorList>
    </citation>
    <scope>NUCLEOTIDE SEQUENCE</scope>
    <source>
        <strain evidence="1">ChiBcec16_6824</strain>
    </source>
</reference>
<protein>
    <submittedName>
        <fullName evidence="1">DUF2313 domain-containing protein</fullName>
    </submittedName>
</protein>
<organism evidence="1 2">
    <name type="scientific">Candidatus Flavonifractor merdigallinarum</name>
    <dbReference type="NCBI Taxonomy" id="2838589"/>
    <lineage>
        <taxon>Bacteria</taxon>
        <taxon>Bacillati</taxon>
        <taxon>Bacillota</taxon>
        <taxon>Clostridia</taxon>
        <taxon>Eubacteriales</taxon>
        <taxon>Oscillospiraceae</taxon>
        <taxon>Flavonifractor</taxon>
    </lineage>
</organism>
<reference evidence="1" key="1">
    <citation type="journal article" date="2021" name="PeerJ">
        <title>Extensive microbial diversity within the chicken gut microbiome revealed by metagenomics and culture.</title>
        <authorList>
            <person name="Gilroy R."/>
            <person name="Ravi A."/>
            <person name="Getino M."/>
            <person name="Pursley I."/>
            <person name="Horton D.L."/>
            <person name="Alikhan N.F."/>
            <person name="Baker D."/>
            <person name="Gharbi K."/>
            <person name="Hall N."/>
            <person name="Watson M."/>
            <person name="Adriaenssens E.M."/>
            <person name="Foster-Nyarko E."/>
            <person name="Jarju S."/>
            <person name="Secka A."/>
            <person name="Antonio M."/>
            <person name="Oren A."/>
            <person name="Chaudhuri R.R."/>
            <person name="La Ragione R."/>
            <person name="Hildebrand F."/>
            <person name="Pallen M.J."/>
        </authorList>
    </citation>
    <scope>NUCLEOTIDE SEQUENCE</scope>
    <source>
        <strain evidence="1">ChiBcec16_6824</strain>
    </source>
</reference>
<dbReference type="AlphaFoldDB" id="A0A9D1Y6V3"/>
<evidence type="ECO:0000313" key="2">
    <source>
        <dbReference type="Proteomes" id="UP000823868"/>
    </source>
</evidence>
<dbReference type="Proteomes" id="UP000823868">
    <property type="component" value="Unassembled WGS sequence"/>
</dbReference>
<comment type="caution">
    <text evidence="1">The sequence shown here is derived from an EMBL/GenBank/DDBJ whole genome shotgun (WGS) entry which is preliminary data.</text>
</comment>